<protein>
    <submittedName>
        <fullName evidence="3">Uncharacterized protein</fullName>
    </submittedName>
</protein>
<evidence type="ECO:0000256" key="2">
    <source>
        <dbReference type="ARBA" id="ARBA00022737"/>
    </source>
</evidence>
<proteinExistence type="predicted"/>
<evidence type="ECO:0000256" key="1">
    <source>
        <dbReference type="ARBA" id="ARBA00022441"/>
    </source>
</evidence>
<dbReference type="PANTHER" id="PTHR45632">
    <property type="entry name" value="LD33804P"/>
    <property type="match status" value="1"/>
</dbReference>
<dbReference type="SUPFAM" id="SSF117281">
    <property type="entry name" value="Kelch motif"/>
    <property type="match status" value="1"/>
</dbReference>
<accession>A0A9J6E800</accession>
<dbReference type="PROSITE" id="PS50096">
    <property type="entry name" value="IQ"/>
    <property type="match status" value="1"/>
</dbReference>
<dbReference type="VEuPathDB" id="VectorBase:LOC119165161"/>
<keyword evidence="2" id="KW-0677">Repeat</keyword>
<sequence>MLKVCRAFKESEEVLKVTTHADKEAGASEAFLPPLSGSWPNDARYRDHEDQLARVQALVRGFLARREYAKLHARPKPPALLQESEETPVSLAAMEEAWSLPRCLRALPVLPEKGREWPAPLLFVCGGLGPQKRLEYSCAVLGFAAGRIWRCGKLPQPRHQHAVTCLDDALYVLGGLDTRNSRRGLRLATSACFRYRFRIASDRKAGKAPTGQWERLPDMRHARINHAAVALKGRVYAVAGQDEFDVFLSSVEWYEPGAPSWCELPWPLPCRLSACGVASFRGALHVAGGLVQAPRHPDCLYVVSSLLRWDSALAAGRGLGPACPPEGDRWRSSNTTVRIRPFQTPLVCKGVRFT</sequence>
<gene>
    <name evidence="3" type="ORF">HPB51_006701</name>
</gene>
<dbReference type="Proteomes" id="UP000821866">
    <property type="component" value="Chromosome 3"/>
</dbReference>
<reference evidence="3" key="2">
    <citation type="submission" date="2021-09" db="EMBL/GenBank/DDBJ databases">
        <authorList>
            <person name="Jia N."/>
            <person name="Wang J."/>
            <person name="Shi W."/>
            <person name="Du L."/>
            <person name="Sun Y."/>
            <person name="Zhan W."/>
            <person name="Jiang J."/>
            <person name="Wang Q."/>
            <person name="Zhang B."/>
            <person name="Ji P."/>
            <person name="Sakyi L.B."/>
            <person name="Cui X."/>
            <person name="Yuan T."/>
            <person name="Jiang B."/>
            <person name="Yang W."/>
            <person name="Lam T.T.-Y."/>
            <person name="Chang Q."/>
            <person name="Ding S."/>
            <person name="Wang X."/>
            <person name="Zhu J."/>
            <person name="Ruan X."/>
            <person name="Zhao L."/>
            <person name="Wei J."/>
            <person name="Que T."/>
            <person name="Du C."/>
            <person name="Cheng J."/>
            <person name="Dai P."/>
            <person name="Han X."/>
            <person name="Huang E."/>
            <person name="Gao Y."/>
            <person name="Liu J."/>
            <person name="Shao H."/>
            <person name="Ye R."/>
            <person name="Li L."/>
            <person name="Wei W."/>
            <person name="Wang X."/>
            <person name="Wang C."/>
            <person name="Huo Q."/>
            <person name="Li W."/>
            <person name="Guo W."/>
            <person name="Chen H."/>
            <person name="Chen S."/>
            <person name="Zhou L."/>
            <person name="Zhou L."/>
            <person name="Ni X."/>
            <person name="Tian J."/>
            <person name="Zhou Y."/>
            <person name="Sheng Y."/>
            <person name="Liu T."/>
            <person name="Pan Y."/>
            <person name="Xia L."/>
            <person name="Li J."/>
            <person name="Zhao F."/>
            <person name="Cao W."/>
        </authorList>
    </citation>
    <scope>NUCLEOTIDE SEQUENCE</scope>
    <source>
        <strain evidence="3">Rmic-2018</strain>
        <tissue evidence="3">Larvae</tissue>
    </source>
</reference>
<name>A0A9J6E800_RHIMP</name>
<dbReference type="AlphaFoldDB" id="A0A9J6E800"/>
<comment type="caution">
    <text evidence="3">The sequence shown here is derived from an EMBL/GenBank/DDBJ whole genome shotgun (WGS) entry which is preliminary data.</text>
</comment>
<evidence type="ECO:0000313" key="4">
    <source>
        <dbReference type="Proteomes" id="UP000821866"/>
    </source>
</evidence>
<reference evidence="3" key="1">
    <citation type="journal article" date="2020" name="Cell">
        <title>Large-Scale Comparative Analyses of Tick Genomes Elucidate Their Genetic Diversity and Vector Capacities.</title>
        <authorList>
            <consortium name="Tick Genome and Microbiome Consortium (TIGMIC)"/>
            <person name="Jia N."/>
            <person name="Wang J."/>
            <person name="Shi W."/>
            <person name="Du L."/>
            <person name="Sun Y."/>
            <person name="Zhan W."/>
            <person name="Jiang J.F."/>
            <person name="Wang Q."/>
            <person name="Zhang B."/>
            <person name="Ji P."/>
            <person name="Bell-Sakyi L."/>
            <person name="Cui X.M."/>
            <person name="Yuan T.T."/>
            <person name="Jiang B.G."/>
            <person name="Yang W.F."/>
            <person name="Lam T.T."/>
            <person name="Chang Q.C."/>
            <person name="Ding S.J."/>
            <person name="Wang X.J."/>
            <person name="Zhu J.G."/>
            <person name="Ruan X.D."/>
            <person name="Zhao L."/>
            <person name="Wei J.T."/>
            <person name="Ye R.Z."/>
            <person name="Que T.C."/>
            <person name="Du C.H."/>
            <person name="Zhou Y.H."/>
            <person name="Cheng J.X."/>
            <person name="Dai P.F."/>
            <person name="Guo W.B."/>
            <person name="Han X.H."/>
            <person name="Huang E.J."/>
            <person name="Li L.F."/>
            <person name="Wei W."/>
            <person name="Gao Y.C."/>
            <person name="Liu J.Z."/>
            <person name="Shao H.Z."/>
            <person name="Wang X."/>
            <person name="Wang C.C."/>
            <person name="Yang T.C."/>
            <person name="Huo Q.B."/>
            <person name="Li W."/>
            <person name="Chen H.Y."/>
            <person name="Chen S.E."/>
            <person name="Zhou L.G."/>
            <person name="Ni X.B."/>
            <person name="Tian J.H."/>
            <person name="Sheng Y."/>
            <person name="Liu T."/>
            <person name="Pan Y.S."/>
            <person name="Xia L.Y."/>
            <person name="Li J."/>
            <person name="Zhao F."/>
            <person name="Cao W.C."/>
        </authorList>
    </citation>
    <scope>NUCLEOTIDE SEQUENCE</scope>
    <source>
        <strain evidence="3">Rmic-2018</strain>
    </source>
</reference>
<dbReference type="Pfam" id="PF01344">
    <property type="entry name" value="Kelch_1"/>
    <property type="match status" value="1"/>
</dbReference>
<dbReference type="PANTHER" id="PTHR45632:SF3">
    <property type="entry name" value="KELCH-LIKE PROTEIN 32"/>
    <property type="match status" value="1"/>
</dbReference>
<dbReference type="EMBL" id="JABSTU010000005">
    <property type="protein sequence ID" value="KAH8030269.1"/>
    <property type="molecule type" value="Genomic_DNA"/>
</dbReference>
<dbReference type="InterPro" id="IPR006652">
    <property type="entry name" value="Kelch_1"/>
</dbReference>
<dbReference type="Gene3D" id="2.120.10.80">
    <property type="entry name" value="Kelch-type beta propeller"/>
    <property type="match status" value="1"/>
</dbReference>
<dbReference type="InterPro" id="IPR015915">
    <property type="entry name" value="Kelch-typ_b-propeller"/>
</dbReference>
<dbReference type="SMART" id="SM00612">
    <property type="entry name" value="Kelch"/>
    <property type="match status" value="3"/>
</dbReference>
<keyword evidence="4" id="KW-1185">Reference proteome</keyword>
<evidence type="ECO:0000313" key="3">
    <source>
        <dbReference type="EMBL" id="KAH8030269.1"/>
    </source>
</evidence>
<organism evidence="3 4">
    <name type="scientific">Rhipicephalus microplus</name>
    <name type="common">Cattle tick</name>
    <name type="synonym">Boophilus microplus</name>
    <dbReference type="NCBI Taxonomy" id="6941"/>
    <lineage>
        <taxon>Eukaryota</taxon>
        <taxon>Metazoa</taxon>
        <taxon>Ecdysozoa</taxon>
        <taxon>Arthropoda</taxon>
        <taxon>Chelicerata</taxon>
        <taxon>Arachnida</taxon>
        <taxon>Acari</taxon>
        <taxon>Parasitiformes</taxon>
        <taxon>Ixodida</taxon>
        <taxon>Ixodoidea</taxon>
        <taxon>Ixodidae</taxon>
        <taxon>Rhipicephalinae</taxon>
        <taxon>Rhipicephalus</taxon>
        <taxon>Boophilus</taxon>
    </lineage>
</organism>
<keyword evidence="1" id="KW-0880">Kelch repeat</keyword>